<dbReference type="HOGENOM" id="CLU_1002668_0_0_1"/>
<organism evidence="2 3">
    <name type="scientific">Emiliania huxleyi (strain CCMP1516)</name>
    <dbReference type="NCBI Taxonomy" id="280463"/>
    <lineage>
        <taxon>Eukaryota</taxon>
        <taxon>Haptista</taxon>
        <taxon>Haptophyta</taxon>
        <taxon>Prymnesiophyceae</taxon>
        <taxon>Isochrysidales</taxon>
        <taxon>Noelaerhabdaceae</taxon>
        <taxon>Emiliania</taxon>
    </lineage>
</organism>
<sequence length="278" mass="29829">MPKRAAPALDRQLPSMVVHGRYLRQPDKGSYVRPAVPSGEAVSVSETGFDAGGLLDWSVTRVAAGRLSRQDVKDRALLMISGETIARLKADAASLPLRQPLEQSSLRGGNFAENIFVSAAAGADSPCPDSLCVGDVLAVVAPRGSKRRCASSAAAESPTLRLQVSSPRRPCSKIDARFGRTWNGGGVRALCARTGLSGWFVRVLAPGELRDGDGLGATRLPSACGRRLFTVLSRWQGTLGELRELAGMPELARYEYRRELERLSAAVDEEPRRSCAVM</sequence>
<name>A0A0D3KJM6_EMIH1</name>
<dbReference type="RefSeq" id="XP_005788390.1">
    <property type="nucleotide sequence ID" value="XM_005788333.1"/>
</dbReference>
<dbReference type="PROSITE" id="PS51340">
    <property type="entry name" value="MOSC"/>
    <property type="match status" value="1"/>
</dbReference>
<evidence type="ECO:0000259" key="1">
    <source>
        <dbReference type="PROSITE" id="PS51340"/>
    </source>
</evidence>
<dbReference type="PANTHER" id="PTHR30212:SF2">
    <property type="entry name" value="PROTEIN YIIM"/>
    <property type="match status" value="1"/>
</dbReference>
<dbReference type="EnsemblProtists" id="EOD35961">
    <property type="protein sequence ID" value="EOD35961"/>
    <property type="gene ID" value="EMIHUDRAFT_110557"/>
</dbReference>
<feature type="domain" description="MOSC" evidence="1">
    <location>
        <begin position="36"/>
        <end position="218"/>
    </location>
</feature>
<dbReference type="SUPFAM" id="SSF50800">
    <property type="entry name" value="PK beta-barrel domain-like"/>
    <property type="match status" value="1"/>
</dbReference>
<dbReference type="InterPro" id="IPR011037">
    <property type="entry name" value="Pyrv_Knase-like_insert_dom_sf"/>
</dbReference>
<dbReference type="GO" id="GO:0030151">
    <property type="term" value="F:molybdenum ion binding"/>
    <property type="evidence" value="ECO:0007669"/>
    <property type="project" value="InterPro"/>
</dbReference>
<dbReference type="GO" id="GO:0030170">
    <property type="term" value="F:pyridoxal phosphate binding"/>
    <property type="evidence" value="ECO:0007669"/>
    <property type="project" value="InterPro"/>
</dbReference>
<dbReference type="GO" id="GO:0003824">
    <property type="term" value="F:catalytic activity"/>
    <property type="evidence" value="ECO:0007669"/>
    <property type="project" value="InterPro"/>
</dbReference>
<protein>
    <recommendedName>
        <fullName evidence="1">MOSC domain-containing protein</fullName>
    </recommendedName>
</protein>
<evidence type="ECO:0000313" key="2">
    <source>
        <dbReference type="EnsemblProtists" id="EOD35961"/>
    </source>
</evidence>
<dbReference type="GeneID" id="17281232"/>
<dbReference type="Proteomes" id="UP000013827">
    <property type="component" value="Unassembled WGS sequence"/>
</dbReference>
<dbReference type="InterPro" id="IPR052353">
    <property type="entry name" value="Benzoxazolinone_Detox_Enz"/>
</dbReference>
<dbReference type="Gene3D" id="2.40.33.20">
    <property type="entry name" value="PK beta-barrel domain-like"/>
    <property type="match status" value="1"/>
</dbReference>
<proteinExistence type="predicted"/>
<dbReference type="InterPro" id="IPR005302">
    <property type="entry name" value="MoCF_Sase_C"/>
</dbReference>
<accession>A0A0D3KJM6</accession>
<dbReference type="Pfam" id="PF03473">
    <property type="entry name" value="MOSC"/>
    <property type="match status" value="1"/>
</dbReference>
<dbReference type="PANTHER" id="PTHR30212">
    <property type="entry name" value="PROTEIN YIIM"/>
    <property type="match status" value="1"/>
</dbReference>
<dbReference type="AlphaFoldDB" id="A0A0D3KJM6"/>
<reference evidence="3" key="1">
    <citation type="journal article" date="2013" name="Nature">
        <title>Pan genome of the phytoplankton Emiliania underpins its global distribution.</title>
        <authorList>
            <person name="Read B.A."/>
            <person name="Kegel J."/>
            <person name="Klute M.J."/>
            <person name="Kuo A."/>
            <person name="Lefebvre S.C."/>
            <person name="Maumus F."/>
            <person name="Mayer C."/>
            <person name="Miller J."/>
            <person name="Monier A."/>
            <person name="Salamov A."/>
            <person name="Young J."/>
            <person name="Aguilar M."/>
            <person name="Claverie J.M."/>
            <person name="Frickenhaus S."/>
            <person name="Gonzalez K."/>
            <person name="Herman E.K."/>
            <person name="Lin Y.C."/>
            <person name="Napier J."/>
            <person name="Ogata H."/>
            <person name="Sarno A.F."/>
            <person name="Shmutz J."/>
            <person name="Schroeder D."/>
            <person name="de Vargas C."/>
            <person name="Verret F."/>
            <person name="von Dassow P."/>
            <person name="Valentin K."/>
            <person name="Van de Peer Y."/>
            <person name="Wheeler G."/>
            <person name="Dacks J.B."/>
            <person name="Delwiche C.F."/>
            <person name="Dyhrman S.T."/>
            <person name="Glockner G."/>
            <person name="John U."/>
            <person name="Richards T."/>
            <person name="Worden A.Z."/>
            <person name="Zhang X."/>
            <person name="Grigoriev I.V."/>
            <person name="Allen A.E."/>
            <person name="Bidle K."/>
            <person name="Borodovsky M."/>
            <person name="Bowler C."/>
            <person name="Brownlee C."/>
            <person name="Cock J.M."/>
            <person name="Elias M."/>
            <person name="Gladyshev V.N."/>
            <person name="Groth M."/>
            <person name="Guda C."/>
            <person name="Hadaegh A."/>
            <person name="Iglesias-Rodriguez M.D."/>
            <person name="Jenkins J."/>
            <person name="Jones B.M."/>
            <person name="Lawson T."/>
            <person name="Leese F."/>
            <person name="Lindquist E."/>
            <person name="Lobanov A."/>
            <person name="Lomsadze A."/>
            <person name="Malik S.B."/>
            <person name="Marsh M.E."/>
            <person name="Mackinder L."/>
            <person name="Mock T."/>
            <person name="Mueller-Roeber B."/>
            <person name="Pagarete A."/>
            <person name="Parker M."/>
            <person name="Probert I."/>
            <person name="Quesneville H."/>
            <person name="Raines C."/>
            <person name="Rensing S.A."/>
            <person name="Riano-Pachon D.M."/>
            <person name="Richier S."/>
            <person name="Rokitta S."/>
            <person name="Shiraiwa Y."/>
            <person name="Soanes D.M."/>
            <person name="van der Giezen M."/>
            <person name="Wahlund T.M."/>
            <person name="Williams B."/>
            <person name="Wilson W."/>
            <person name="Wolfe G."/>
            <person name="Wurch L.L."/>
        </authorList>
    </citation>
    <scope>NUCLEOTIDE SEQUENCE</scope>
</reference>
<dbReference type="KEGG" id="ehx:EMIHUDRAFT_110557"/>
<dbReference type="PaxDb" id="2903-EOD35961"/>
<keyword evidence="3" id="KW-1185">Reference proteome</keyword>
<reference evidence="2" key="2">
    <citation type="submission" date="2024-10" db="UniProtKB">
        <authorList>
            <consortium name="EnsemblProtists"/>
        </authorList>
    </citation>
    <scope>IDENTIFICATION</scope>
</reference>
<evidence type="ECO:0000313" key="3">
    <source>
        <dbReference type="Proteomes" id="UP000013827"/>
    </source>
</evidence>